<feature type="signal peptide" evidence="2">
    <location>
        <begin position="1"/>
        <end position="22"/>
    </location>
</feature>
<evidence type="ECO:0000256" key="2">
    <source>
        <dbReference type="SAM" id="SignalP"/>
    </source>
</evidence>
<reference evidence="3 4" key="1">
    <citation type="submission" date="2017-08" db="EMBL/GenBank/DDBJ databases">
        <title>Fine stratification of microbial communities through a metagenomic profile of the photic zone.</title>
        <authorList>
            <person name="Haro-Moreno J.M."/>
            <person name="Lopez-Perez M."/>
            <person name="De La Torre J."/>
            <person name="Picazo A."/>
            <person name="Camacho A."/>
            <person name="Rodriguez-Valera F."/>
        </authorList>
    </citation>
    <scope>NUCLEOTIDE SEQUENCE [LARGE SCALE GENOMIC DNA]</scope>
    <source>
        <strain evidence="3">MED-G28</strain>
    </source>
</reference>
<dbReference type="EMBL" id="NTJZ01000010">
    <property type="protein sequence ID" value="PDH33222.1"/>
    <property type="molecule type" value="Genomic_DNA"/>
</dbReference>
<gene>
    <name evidence="3" type="ORF">CNF02_09745</name>
</gene>
<dbReference type="Proteomes" id="UP000219329">
    <property type="component" value="Unassembled WGS sequence"/>
</dbReference>
<proteinExistence type="predicted"/>
<organism evidence="3 4">
    <name type="scientific">OM182 bacterium MED-G28</name>
    <dbReference type="NCBI Taxonomy" id="1986256"/>
    <lineage>
        <taxon>Bacteria</taxon>
        <taxon>Pseudomonadati</taxon>
        <taxon>Pseudomonadota</taxon>
        <taxon>Gammaproteobacteria</taxon>
        <taxon>OMG group</taxon>
        <taxon>OM182 clade</taxon>
    </lineage>
</organism>
<evidence type="ECO:0000313" key="4">
    <source>
        <dbReference type="Proteomes" id="UP000219329"/>
    </source>
</evidence>
<evidence type="ECO:0000313" key="3">
    <source>
        <dbReference type="EMBL" id="PDH33222.1"/>
    </source>
</evidence>
<evidence type="ECO:0000256" key="1">
    <source>
        <dbReference type="SAM" id="Coils"/>
    </source>
</evidence>
<name>A0A2A5W9X3_9GAMM</name>
<sequence length="339" mass="38365">MNKLSIIFSLLLAFFSVSSTHSQGVNFSDLQLNIGIFTGVMEDALELDQNTGLFGMRLGGIYATYLVGQGVLFEVRTPLANERNRLSLVSLNSAMQPLQPGENPFERIGRQTRPLTSLPQENDSTEAYGLYQNMMERISKVDYSIAVSKAIEQASVSVRSLRTLGNIDDVEYEELQIELEVMRENMQENIDQIGALEQEIRVASAATNQADSVESEVSSRLDLLLGKIEPLRQRAMSRAVELKAETELAEQRYIARWHDEVSEFEQNLYMVMCNYGSTLRALPEDENISIILKGLGEDSETTTRRPDKIHILLKRDVQECQQGEIDIAELRERSEHYSY</sequence>
<keyword evidence="1" id="KW-0175">Coiled coil</keyword>
<keyword evidence="2" id="KW-0732">Signal</keyword>
<protein>
    <submittedName>
        <fullName evidence="3">Uncharacterized protein</fullName>
    </submittedName>
</protein>
<feature type="chain" id="PRO_5012698348" evidence="2">
    <location>
        <begin position="23"/>
        <end position="339"/>
    </location>
</feature>
<feature type="coiled-coil region" evidence="1">
    <location>
        <begin position="172"/>
        <end position="199"/>
    </location>
</feature>
<accession>A0A2A5W9X3</accession>
<comment type="caution">
    <text evidence="3">The sequence shown here is derived from an EMBL/GenBank/DDBJ whole genome shotgun (WGS) entry which is preliminary data.</text>
</comment>
<dbReference type="AlphaFoldDB" id="A0A2A5W9X3"/>